<evidence type="ECO:0000259" key="11">
    <source>
        <dbReference type="Pfam" id="PF04389"/>
    </source>
</evidence>
<evidence type="ECO:0000256" key="10">
    <source>
        <dbReference type="SAM" id="Phobius"/>
    </source>
</evidence>
<dbReference type="AlphaFoldDB" id="A0AAV7WEM4"/>
<keyword evidence="3 10" id="KW-0812">Transmembrane</keyword>
<dbReference type="GO" id="GO:0005789">
    <property type="term" value="C:endoplasmic reticulum membrane"/>
    <property type="evidence" value="ECO:0007669"/>
    <property type="project" value="UniProtKB-SubCell"/>
</dbReference>
<evidence type="ECO:0000256" key="6">
    <source>
        <dbReference type="ARBA" id="ARBA00022989"/>
    </source>
</evidence>
<evidence type="ECO:0000256" key="2">
    <source>
        <dbReference type="ARBA" id="ARBA00007717"/>
    </source>
</evidence>
<evidence type="ECO:0000256" key="3">
    <source>
        <dbReference type="ARBA" id="ARBA00022692"/>
    </source>
</evidence>
<evidence type="ECO:0000256" key="1">
    <source>
        <dbReference type="ARBA" id="ARBA00004389"/>
    </source>
</evidence>
<organism evidence="12 13">
    <name type="scientific">Pleurodeles waltl</name>
    <name type="common">Iberian ribbed newt</name>
    <dbReference type="NCBI Taxonomy" id="8319"/>
    <lineage>
        <taxon>Eukaryota</taxon>
        <taxon>Metazoa</taxon>
        <taxon>Chordata</taxon>
        <taxon>Craniata</taxon>
        <taxon>Vertebrata</taxon>
        <taxon>Euteleostomi</taxon>
        <taxon>Amphibia</taxon>
        <taxon>Batrachia</taxon>
        <taxon>Caudata</taxon>
        <taxon>Salamandroidea</taxon>
        <taxon>Salamandridae</taxon>
        <taxon>Pleurodelinae</taxon>
        <taxon>Pleurodeles</taxon>
    </lineage>
</organism>
<evidence type="ECO:0000313" key="13">
    <source>
        <dbReference type="Proteomes" id="UP001066276"/>
    </source>
</evidence>
<keyword evidence="7 10" id="KW-0472">Membrane</keyword>
<keyword evidence="4" id="KW-0732">Signal</keyword>
<keyword evidence="5" id="KW-0256">Endoplasmic reticulum</keyword>
<dbReference type="FunFam" id="3.40.630.10:FF:000021">
    <property type="entry name" value="Nicalin"/>
    <property type="match status" value="1"/>
</dbReference>
<dbReference type="InterPro" id="IPR016574">
    <property type="entry name" value="Nicalin"/>
</dbReference>
<accession>A0AAV7WEM4</accession>
<comment type="similarity">
    <text evidence="2 9">Belongs to the nicastrin family.</text>
</comment>
<evidence type="ECO:0000256" key="9">
    <source>
        <dbReference type="PIRNR" id="PIRNR011018"/>
    </source>
</evidence>
<comment type="function">
    <text evidence="9">May antagonize Nodal signaling and subsequent organization of axial structures during mesodermal patterning.</text>
</comment>
<evidence type="ECO:0000256" key="7">
    <source>
        <dbReference type="ARBA" id="ARBA00023136"/>
    </source>
</evidence>
<evidence type="ECO:0000313" key="12">
    <source>
        <dbReference type="EMBL" id="KAJ1211197.1"/>
    </source>
</evidence>
<keyword evidence="8" id="KW-0325">Glycoprotein</keyword>
<name>A0AAV7WEM4_PLEWA</name>
<feature type="domain" description="Peptidase M28" evidence="11">
    <location>
        <begin position="203"/>
        <end position="409"/>
    </location>
</feature>
<evidence type="ECO:0000256" key="5">
    <source>
        <dbReference type="ARBA" id="ARBA00022824"/>
    </source>
</evidence>
<evidence type="ECO:0000256" key="8">
    <source>
        <dbReference type="ARBA" id="ARBA00023180"/>
    </source>
</evidence>
<comment type="caution">
    <text evidence="12">The sequence shown here is derived from an EMBL/GenBank/DDBJ whole genome shotgun (WGS) entry which is preliminary data.</text>
</comment>
<dbReference type="InterPro" id="IPR007484">
    <property type="entry name" value="Peptidase_M28"/>
</dbReference>
<evidence type="ECO:0000256" key="4">
    <source>
        <dbReference type="ARBA" id="ARBA00022729"/>
    </source>
</evidence>
<gene>
    <name evidence="12" type="ORF">NDU88_006558</name>
</gene>
<dbReference type="CDD" id="cd03882">
    <property type="entry name" value="M28_nicalin_like"/>
    <property type="match status" value="1"/>
</dbReference>
<keyword evidence="13" id="KW-1185">Reference proteome</keyword>
<dbReference type="Gene3D" id="3.40.630.10">
    <property type="entry name" value="Zn peptidases"/>
    <property type="match status" value="1"/>
</dbReference>
<protein>
    <recommendedName>
        <fullName evidence="9">Nicalin</fullName>
    </recommendedName>
</protein>
<comment type="subcellular location">
    <subcellularLocation>
        <location evidence="1">Endoplasmic reticulum membrane</location>
        <topology evidence="1">Single-pass membrane protein</topology>
    </subcellularLocation>
</comment>
<feature type="transmembrane region" description="Helical" evidence="10">
    <location>
        <begin position="511"/>
        <end position="532"/>
    </location>
</feature>
<dbReference type="EMBL" id="JANPWB010000002">
    <property type="protein sequence ID" value="KAJ1211197.1"/>
    <property type="molecule type" value="Genomic_DNA"/>
</dbReference>
<reference evidence="12" key="1">
    <citation type="journal article" date="2022" name="bioRxiv">
        <title>Sequencing and chromosome-scale assembly of the giantPleurodeles waltlgenome.</title>
        <authorList>
            <person name="Brown T."/>
            <person name="Elewa A."/>
            <person name="Iarovenko S."/>
            <person name="Subramanian E."/>
            <person name="Araus A.J."/>
            <person name="Petzold A."/>
            <person name="Susuki M."/>
            <person name="Suzuki K.-i.T."/>
            <person name="Hayashi T."/>
            <person name="Toyoda A."/>
            <person name="Oliveira C."/>
            <person name="Osipova E."/>
            <person name="Leigh N.D."/>
            <person name="Simon A."/>
            <person name="Yun M.H."/>
        </authorList>
    </citation>
    <scope>NUCLEOTIDE SEQUENCE</scope>
    <source>
        <strain evidence="12">20211129_DDA</strain>
        <tissue evidence="12">Liver</tissue>
    </source>
</reference>
<sequence>MEPEGGLSGRSLAAMATPVMLVLMLCPGAALPLEFTVYRMQQYNLQGQRHGCRTSLVHAESRTLDADLLTRRCVIMRLADFTHKRYQEVLSQSAGAVLMLVPQNASDALEHQHFMEVEMDLLVNETMLPIYFAIEDTDLLTVYEESKAVSKSLTSSSALEVMFGMVMGSGFQMEAGETQSKPISDPVIVTLEGYLPGQGEPEDLPTVVIVAHYDSFGAAPYLSFGADSNGSGVAAVLELMRLFHGLYSDARSRARYNLLFALTGAGKFNYQGSKRWLEEHLDHSETSLLLDNVAFVLCVDTLANGDSLYLHASKPPKEGTAQWDFMIALQEVMNSPPFKSMNFSVVHKKINLGEELLGWEHEQFSLRRIPAFTMSHLDSHRHGLKNTILDTRSQIDIQRLKRNAEILAESLVRFMYKLTRKNIPENLQVFEGEQGIDEPRLSAILDWLVLQPRAAQLINKDHPLLTTMEYFLKRYLSNVKRHVFKADEREPEFVFYDQLKQTMTSHRVKPAVFDLLVAIVIAAYLGIVHQVIQSYGQMYRRFVALIMKAKIK</sequence>
<dbReference type="Pfam" id="PF04389">
    <property type="entry name" value="Peptidase_M28"/>
    <property type="match status" value="1"/>
</dbReference>
<dbReference type="Proteomes" id="UP001066276">
    <property type="component" value="Chromosome 1_2"/>
</dbReference>
<dbReference type="SUPFAM" id="SSF53187">
    <property type="entry name" value="Zn-dependent exopeptidases"/>
    <property type="match status" value="1"/>
</dbReference>
<dbReference type="GO" id="GO:0009966">
    <property type="term" value="P:regulation of signal transduction"/>
    <property type="evidence" value="ECO:0007669"/>
    <property type="project" value="InterPro"/>
</dbReference>
<proteinExistence type="inferred from homology"/>
<dbReference type="PIRSF" id="PIRSF011018">
    <property type="entry name" value="Nicalin"/>
    <property type="match status" value="1"/>
</dbReference>
<keyword evidence="6 10" id="KW-1133">Transmembrane helix</keyword>
<dbReference type="PANTHER" id="PTHR31826">
    <property type="entry name" value="NICALIN"/>
    <property type="match status" value="1"/>
</dbReference>